<protein>
    <submittedName>
        <fullName evidence="2">3-carboxymuconate cyclase</fullName>
        <ecNumber evidence="2">5.5.1.5</ecNumber>
    </submittedName>
</protein>
<dbReference type="SUPFAM" id="SSF50974">
    <property type="entry name" value="Nitrous oxide reductase, N-terminal domain"/>
    <property type="match status" value="1"/>
</dbReference>
<dbReference type="GO" id="GO:0017057">
    <property type="term" value="F:6-phosphogluconolactonase activity"/>
    <property type="evidence" value="ECO:0007669"/>
    <property type="project" value="TreeGrafter"/>
</dbReference>
<dbReference type="Pfam" id="PF10282">
    <property type="entry name" value="Lactonase"/>
    <property type="match status" value="1"/>
</dbReference>
<dbReference type="InterPro" id="IPR015943">
    <property type="entry name" value="WD40/YVTN_repeat-like_dom_sf"/>
</dbReference>
<dbReference type="InterPro" id="IPR011045">
    <property type="entry name" value="N2O_reductase_N"/>
</dbReference>
<dbReference type="EC" id="5.5.1.5" evidence="2"/>
<dbReference type="PANTHER" id="PTHR30344">
    <property type="entry name" value="6-PHOSPHOGLUCONOLACTONASE-RELATED"/>
    <property type="match status" value="1"/>
</dbReference>
<dbReference type="AlphaFoldDB" id="A0A068VU86"/>
<dbReference type="RefSeq" id="WP_013160084.1">
    <property type="nucleotide sequence ID" value="NZ_HG975506.1"/>
</dbReference>
<reference evidence="2" key="1">
    <citation type="submission" date="2014-08" db="EMBL/GenBank/DDBJ databases">
        <authorList>
            <person name="Falentin Helene"/>
        </authorList>
    </citation>
    <scope>NUCLEOTIDE SEQUENCE</scope>
</reference>
<dbReference type="GO" id="GO:0047768">
    <property type="term" value="F:carboxy-cis,cis-muconate cyclase activity"/>
    <property type="evidence" value="ECO:0007669"/>
    <property type="project" value="UniProtKB-EC"/>
</dbReference>
<dbReference type="InterPro" id="IPR019405">
    <property type="entry name" value="Lactonase_7-beta_prop"/>
</dbReference>
<name>A0A068VU86_PROFF</name>
<evidence type="ECO:0000313" key="2">
    <source>
        <dbReference type="EMBL" id="CEP25723.1"/>
    </source>
</evidence>
<accession>A0A068VU86</accession>
<dbReference type="PANTHER" id="PTHR30344:SF1">
    <property type="entry name" value="6-PHOSPHOGLUCONOLACTONASE"/>
    <property type="match status" value="1"/>
</dbReference>
<dbReference type="InterPro" id="IPR050282">
    <property type="entry name" value="Cycloisomerase_2"/>
</dbReference>
<evidence type="ECO:0000256" key="1">
    <source>
        <dbReference type="ARBA" id="ARBA00005564"/>
    </source>
</evidence>
<proteinExistence type="inferred from homology"/>
<dbReference type="EMBL" id="LM676381">
    <property type="protein sequence ID" value="CEP25723.1"/>
    <property type="molecule type" value="Genomic_DNA"/>
</dbReference>
<comment type="similarity">
    <text evidence="1">Belongs to the cycloisomerase 2 family.</text>
</comment>
<keyword evidence="2" id="KW-0413">Isomerase</keyword>
<dbReference type="Gene3D" id="2.130.10.10">
    <property type="entry name" value="YVTN repeat-like/Quinoprotein amine dehydrogenase"/>
    <property type="match status" value="1"/>
</dbReference>
<sequence length="349" mass="38268">MSTQLCYVSGRRDGLITTVRFDDKAETAEVVSRLNLGPKPMPLELNRERRLLRVATGADPLRVSTLKLLPDGSCQVLSEVNCPLSATYLSFTPDDRMAFVVSYHASRLAWAPVWDNHLIDDSAWHVEQVGEQPHCVEPSPDGRHVYVVELGANRVQGFRVSDGELVADEQIGVQFEHGTGPRHLVFDASGEHGYLIEELGGHIVHLTRDPDSGRLTVAERVPYSDRADDLRPGVHVPSGSTPSLDDQTLRHWGAELALDPQRHWIVASERRASTLNLQALNDDGSFGARLDHVPTEKQPRGMGLIGDHHVIAGAELGDTATIYRVDDQLEPVAEVEGLGGPVWFASIGS</sequence>
<gene>
    <name evidence="2" type="ORF">PFCIRM138_10855</name>
</gene>
<dbReference type="GO" id="GO:0005829">
    <property type="term" value="C:cytosol"/>
    <property type="evidence" value="ECO:0007669"/>
    <property type="project" value="TreeGrafter"/>
</dbReference>
<organism evidence="2">
    <name type="scientific">Propionibacterium freudenreichii subsp. freudenreichii</name>
    <dbReference type="NCBI Taxonomy" id="66712"/>
    <lineage>
        <taxon>Bacteria</taxon>
        <taxon>Bacillati</taxon>
        <taxon>Actinomycetota</taxon>
        <taxon>Actinomycetes</taxon>
        <taxon>Propionibacteriales</taxon>
        <taxon>Propionibacteriaceae</taxon>
        <taxon>Propionibacterium</taxon>
    </lineage>
</organism>